<dbReference type="InterPro" id="IPR028000">
    <property type="entry name" value="Pma1"/>
</dbReference>
<dbReference type="GeneID" id="85355861"/>
<dbReference type="Proteomes" id="UP001175211">
    <property type="component" value="Unassembled WGS sequence"/>
</dbReference>
<dbReference type="Pfam" id="PF14610">
    <property type="entry name" value="Psg1"/>
    <property type="match status" value="1"/>
</dbReference>
<dbReference type="RefSeq" id="XP_060333857.1">
    <property type="nucleotide sequence ID" value="XM_060472313.1"/>
</dbReference>
<evidence type="ECO:0000313" key="3">
    <source>
        <dbReference type="EMBL" id="KAK0462245.1"/>
    </source>
</evidence>
<feature type="region of interest" description="Disordered" evidence="1">
    <location>
        <begin position="127"/>
        <end position="151"/>
    </location>
</feature>
<proteinExistence type="predicted"/>
<dbReference type="AlphaFoldDB" id="A0AA39NAW1"/>
<accession>A0AA39NAW1</accession>
<comment type="caution">
    <text evidence="3">The sequence shown here is derived from an EMBL/GenBank/DDBJ whole genome shotgun (WGS) entry which is preliminary data.</text>
</comment>
<evidence type="ECO:0000313" key="4">
    <source>
        <dbReference type="Proteomes" id="UP001175211"/>
    </source>
</evidence>
<gene>
    <name evidence="3" type="ORF">EV420DRAFT_1523756</name>
</gene>
<keyword evidence="2" id="KW-0472">Membrane</keyword>
<feature type="transmembrane region" description="Helical" evidence="2">
    <location>
        <begin position="166"/>
        <end position="187"/>
    </location>
</feature>
<keyword evidence="2" id="KW-1133">Transmembrane helix</keyword>
<protein>
    <submittedName>
        <fullName evidence="3">Uncharacterized protein</fullName>
    </submittedName>
</protein>
<name>A0AA39NAW1_ARMTA</name>
<dbReference type="EMBL" id="JAUEPS010000009">
    <property type="protein sequence ID" value="KAK0462245.1"/>
    <property type="molecule type" value="Genomic_DNA"/>
</dbReference>
<evidence type="ECO:0000256" key="1">
    <source>
        <dbReference type="SAM" id="MobiDB-lite"/>
    </source>
</evidence>
<keyword evidence="2" id="KW-0812">Transmembrane</keyword>
<organism evidence="3 4">
    <name type="scientific">Armillaria tabescens</name>
    <name type="common">Ringless honey mushroom</name>
    <name type="synonym">Agaricus tabescens</name>
    <dbReference type="NCBI Taxonomy" id="1929756"/>
    <lineage>
        <taxon>Eukaryota</taxon>
        <taxon>Fungi</taxon>
        <taxon>Dikarya</taxon>
        <taxon>Basidiomycota</taxon>
        <taxon>Agaricomycotina</taxon>
        <taxon>Agaricomycetes</taxon>
        <taxon>Agaricomycetidae</taxon>
        <taxon>Agaricales</taxon>
        <taxon>Marasmiineae</taxon>
        <taxon>Physalacriaceae</taxon>
        <taxon>Desarmillaria</taxon>
    </lineage>
</organism>
<evidence type="ECO:0000256" key="2">
    <source>
        <dbReference type="SAM" id="Phobius"/>
    </source>
</evidence>
<reference evidence="3" key="1">
    <citation type="submission" date="2023-06" db="EMBL/GenBank/DDBJ databases">
        <authorList>
            <consortium name="Lawrence Berkeley National Laboratory"/>
            <person name="Ahrendt S."/>
            <person name="Sahu N."/>
            <person name="Indic B."/>
            <person name="Wong-Bajracharya J."/>
            <person name="Merenyi Z."/>
            <person name="Ke H.-M."/>
            <person name="Monk M."/>
            <person name="Kocsube S."/>
            <person name="Drula E."/>
            <person name="Lipzen A."/>
            <person name="Balint B."/>
            <person name="Henrissat B."/>
            <person name="Andreopoulos B."/>
            <person name="Martin F.M."/>
            <person name="Harder C.B."/>
            <person name="Rigling D."/>
            <person name="Ford K.L."/>
            <person name="Foster G.D."/>
            <person name="Pangilinan J."/>
            <person name="Papanicolaou A."/>
            <person name="Barry K."/>
            <person name="LaButti K."/>
            <person name="Viragh M."/>
            <person name="Koriabine M."/>
            <person name="Yan M."/>
            <person name="Riley R."/>
            <person name="Champramary S."/>
            <person name="Plett K.L."/>
            <person name="Tsai I.J."/>
            <person name="Slot J."/>
            <person name="Sipos G."/>
            <person name="Plett J."/>
            <person name="Nagy L.G."/>
            <person name="Grigoriev I.V."/>
        </authorList>
    </citation>
    <scope>NUCLEOTIDE SEQUENCE</scope>
    <source>
        <strain evidence="3">CCBAS 213</strain>
    </source>
</reference>
<feature type="compositionally biased region" description="Polar residues" evidence="1">
    <location>
        <begin position="127"/>
        <end position="140"/>
    </location>
</feature>
<sequence length="372" mass="40126">MAGFHDLELPSGGLNHLRRDDNDCSTGGLYHSPAKGDTVNSLEPTNITWNPSCLDANAVDIHLYAPSVSKPRIHVWEQVKNADGLYEATLKPRWWNSSSMIQLQLVIVPTGDPSFLATLPAGPLWNATYQQPQSGTPDSADTSKSDSEGEVVGSVSTSKAISAGQIAAAVVAPIAFIALCIAAWLIWRRRKGRKERKTWTETVDQRMSTINADWPSVTVAGASAAARNSLVGTPTRASLGNRPSSSFYAGPGQAGVGAGLYHHENAQLGASSSSSNHQHSVAVGTGESMLLNVEVQDPEILTPEIIRARVSDGANWWDASRKDSQAEHVLKAPLRAYGHDENKESFREMLNGIDHTQTMGPDDMMRAYAYRA</sequence>
<keyword evidence="4" id="KW-1185">Reference proteome</keyword>